<accession>A0A3P7NWH1</accession>
<sequence>MVMPKRRLPDSKKSTVASKGPPSPLSGNDLSPAASPSACSDSNTEPMTDRERSADVEMPLPKSESPPQPRSPERHVPAPLQPAS</sequence>
<dbReference type="AlphaFoldDB" id="A0A3P7NWH1"/>
<dbReference type="Proteomes" id="UP000281553">
    <property type="component" value="Unassembled WGS sequence"/>
</dbReference>
<evidence type="ECO:0000313" key="2">
    <source>
        <dbReference type="EMBL" id="VDN41893.1"/>
    </source>
</evidence>
<keyword evidence="3" id="KW-1185">Reference proteome</keyword>
<reference evidence="2 3" key="1">
    <citation type="submission" date="2018-11" db="EMBL/GenBank/DDBJ databases">
        <authorList>
            <consortium name="Pathogen Informatics"/>
        </authorList>
    </citation>
    <scope>NUCLEOTIDE SEQUENCE [LARGE SCALE GENOMIC DNA]</scope>
</reference>
<feature type="non-terminal residue" evidence="2">
    <location>
        <position position="84"/>
    </location>
</feature>
<name>A0A3P7NWH1_DIBLA</name>
<gene>
    <name evidence="2" type="ORF">DILT_LOCUS18677</name>
</gene>
<feature type="region of interest" description="Disordered" evidence="1">
    <location>
        <begin position="1"/>
        <end position="84"/>
    </location>
</feature>
<protein>
    <submittedName>
        <fullName evidence="2">Uncharacterized protein</fullName>
    </submittedName>
</protein>
<evidence type="ECO:0000256" key="1">
    <source>
        <dbReference type="SAM" id="MobiDB-lite"/>
    </source>
</evidence>
<proteinExistence type="predicted"/>
<evidence type="ECO:0000313" key="3">
    <source>
        <dbReference type="Proteomes" id="UP000281553"/>
    </source>
</evidence>
<organism evidence="2 3">
    <name type="scientific">Dibothriocephalus latus</name>
    <name type="common">Fish tapeworm</name>
    <name type="synonym">Diphyllobothrium latum</name>
    <dbReference type="NCBI Taxonomy" id="60516"/>
    <lineage>
        <taxon>Eukaryota</taxon>
        <taxon>Metazoa</taxon>
        <taxon>Spiralia</taxon>
        <taxon>Lophotrochozoa</taxon>
        <taxon>Platyhelminthes</taxon>
        <taxon>Cestoda</taxon>
        <taxon>Eucestoda</taxon>
        <taxon>Diphyllobothriidea</taxon>
        <taxon>Diphyllobothriidae</taxon>
        <taxon>Dibothriocephalus</taxon>
    </lineage>
</organism>
<dbReference type="EMBL" id="UYRU01102948">
    <property type="protein sequence ID" value="VDN41893.1"/>
    <property type="molecule type" value="Genomic_DNA"/>
</dbReference>